<name>A0ABY9XU12_9FLAO</name>
<feature type="domain" description="CHASE3" evidence="2">
    <location>
        <begin position="42"/>
        <end position="178"/>
    </location>
</feature>
<dbReference type="RefSeq" id="WP_415865823.1">
    <property type="nucleotide sequence ID" value="NZ_CP134537.1"/>
</dbReference>
<evidence type="ECO:0000313" key="3">
    <source>
        <dbReference type="EMBL" id="WNH09333.1"/>
    </source>
</evidence>
<dbReference type="InterPro" id="IPR007891">
    <property type="entry name" value="CHASE3"/>
</dbReference>
<keyword evidence="1" id="KW-0812">Transmembrane</keyword>
<dbReference type="Pfam" id="PF05227">
    <property type="entry name" value="CHASE3"/>
    <property type="match status" value="1"/>
</dbReference>
<feature type="transmembrane region" description="Helical" evidence="1">
    <location>
        <begin position="12"/>
        <end position="32"/>
    </location>
</feature>
<dbReference type="Proteomes" id="UP001302806">
    <property type="component" value="Chromosome"/>
</dbReference>
<evidence type="ECO:0000256" key="1">
    <source>
        <dbReference type="SAM" id="Phobius"/>
    </source>
</evidence>
<keyword evidence="1" id="KW-1133">Transmembrane helix</keyword>
<evidence type="ECO:0000259" key="2">
    <source>
        <dbReference type="Pfam" id="PF05227"/>
    </source>
</evidence>
<reference evidence="3 4" key="1">
    <citation type="submission" date="2023-09" db="EMBL/GenBank/DDBJ databases">
        <title>Thalassobella suaedae gen. nov., sp. nov., a marine bacterium of the family Flavobacteriaceae isolated from a halophyte Suaeda japonica.</title>
        <authorList>
            <person name="Lee S.Y."/>
            <person name="Hwang C.Y."/>
        </authorList>
    </citation>
    <scope>NUCLEOTIDE SEQUENCE [LARGE SCALE GENOMIC DNA]</scope>
    <source>
        <strain evidence="3 4">HL-DH14</strain>
    </source>
</reference>
<accession>A0ABY9XU12</accession>
<proteinExistence type="predicted"/>
<protein>
    <submittedName>
        <fullName evidence="3">CHASE3 domain-containing protein</fullName>
    </submittedName>
</protein>
<sequence>MSKRLFSKSALFLKIIFLVSVFLVLLISGFTYKHISNLTNSTKLVVTTYKVNVELEQVISYLKDAENGHRNYILTKDTTHLEPYLSAREKVNVSFAELKEVANQNEVQKENLRILSKYIDNLFNNFTQTNAFVGNNLTLTEEFKSNFFEEKIIMDSIRQKVNEMIDLENKQLKERQKQYQSNLDFTPLFLYLVLLVTLVLIIISYNKITNDYKNTKLINNQLSIFKEYSLFN</sequence>
<gene>
    <name evidence="3" type="ORF">RHP51_00870</name>
</gene>
<feature type="transmembrane region" description="Helical" evidence="1">
    <location>
        <begin position="188"/>
        <end position="206"/>
    </location>
</feature>
<dbReference type="EMBL" id="CP134537">
    <property type="protein sequence ID" value="WNH09333.1"/>
    <property type="molecule type" value="Genomic_DNA"/>
</dbReference>
<dbReference type="CDD" id="cd19410">
    <property type="entry name" value="HK9-like_sensor"/>
    <property type="match status" value="1"/>
</dbReference>
<evidence type="ECO:0000313" key="4">
    <source>
        <dbReference type="Proteomes" id="UP001302806"/>
    </source>
</evidence>
<organism evidence="3 4">
    <name type="scientific">Thalassobellus suaedae</name>
    <dbReference type="NCBI Taxonomy" id="3074124"/>
    <lineage>
        <taxon>Bacteria</taxon>
        <taxon>Pseudomonadati</taxon>
        <taxon>Bacteroidota</taxon>
        <taxon>Flavobacteriia</taxon>
        <taxon>Flavobacteriales</taxon>
        <taxon>Flavobacteriaceae</taxon>
        <taxon>Thalassobellus</taxon>
    </lineage>
</organism>
<keyword evidence="1" id="KW-0472">Membrane</keyword>